<dbReference type="CDD" id="cd01908">
    <property type="entry name" value="YafJ"/>
    <property type="match status" value="1"/>
</dbReference>
<comment type="function">
    <text evidence="2">Catalyzes the hydrolysis of the gamma-glutamyl amide bond of hercynyl-gamma-L-glutamyl-L-cysteine sulfoxide to produce hercynylcysteine sulfoxide, a step in the biosynthesis pathway of ergothioneine.</text>
</comment>
<gene>
    <name evidence="2 4" type="primary">egtC</name>
    <name evidence="4" type="ORF">GCM10009539_08710</name>
</gene>
<dbReference type="Gene3D" id="3.60.20.10">
    <property type="entry name" value="Glutamine Phosphoribosylpyrophosphate, subunit 1, domain 1"/>
    <property type="match status" value="1"/>
</dbReference>
<dbReference type="InterPro" id="IPR017808">
    <property type="entry name" value="EgtC"/>
</dbReference>
<dbReference type="SUPFAM" id="SSF56235">
    <property type="entry name" value="N-terminal nucleophile aminohydrolases (Ntn hydrolases)"/>
    <property type="match status" value="1"/>
</dbReference>
<accession>A0ABP3DAN8</accession>
<name>A0ABP3DAN8_9ACTN</name>
<evidence type="ECO:0000313" key="5">
    <source>
        <dbReference type="Proteomes" id="UP001500967"/>
    </source>
</evidence>
<comment type="catalytic activity">
    <reaction evidence="2">
        <text>gamma-L-glutamyl-hercynylcysteine S-oxide + H2O = S-(hercyn-2-yl)-L-cysteine S-oxide + L-glutamate</text>
        <dbReference type="Rhea" id="RHEA:42684"/>
        <dbReference type="ChEBI" id="CHEBI:15377"/>
        <dbReference type="ChEBI" id="CHEBI:29985"/>
        <dbReference type="ChEBI" id="CHEBI:82703"/>
        <dbReference type="ChEBI" id="CHEBI:82706"/>
        <dbReference type="EC" id="3.5.1.118"/>
    </reaction>
</comment>
<evidence type="ECO:0000313" key="4">
    <source>
        <dbReference type="EMBL" id="GAA0225703.1"/>
    </source>
</evidence>
<dbReference type="NCBIfam" id="TIGR03442">
    <property type="entry name" value="ergothioneine biosynthesis protein EgtC"/>
    <property type="match status" value="1"/>
</dbReference>
<dbReference type="PROSITE" id="PS51278">
    <property type="entry name" value="GATASE_TYPE_2"/>
    <property type="match status" value="1"/>
</dbReference>
<evidence type="ECO:0000259" key="3">
    <source>
        <dbReference type="PROSITE" id="PS51278"/>
    </source>
</evidence>
<keyword evidence="5" id="KW-1185">Reference proteome</keyword>
<dbReference type="HAMAP" id="MF_02036">
    <property type="entry name" value="EgtC"/>
    <property type="match status" value="1"/>
</dbReference>
<organism evidence="4 5">
    <name type="scientific">Cryptosporangium japonicum</name>
    <dbReference type="NCBI Taxonomy" id="80872"/>
    <lineage>
        <taxon>Bacteria</taxon>
        <taxon>Bacillati</taxon>
        <taxon>Actinomycetota</taxon>
        <taxon>Actinomycetes</taxon>
        <taxon>Cryptosporangiales</taxon>
        <taxon>Cryptosporangiaceae</taxon>
        <taxon>Cryptosporangium</taxon>
    </lineage>
</organism>
<dbReference type="EC" id="3.5.1.118" evidence="2"/>
<dbReference type="InterPro" id="IPR026869">
    <property type="entry name" value="EgtC-like"/>
</dbReference>
<dbReference type="Proteomes" id="UP001500967">
    <property type="component" value="Unassembled WGS sequence"/>
</dbReference>
<dbReference type="Pfam" id="PF13230">
    <property type="entry name" value="GATase_4"/>
    <property type="match status" value="1"/>
</dbReference>
<dbReference type="PANTHER" id="PTHR43187">
    <property type="entry name" value="GLUTAMINE AMIDOTRANSFERASE DUG3-RELATED"/>
    <property type="match status" value="1"/>
</dbReference>
<comment type="pathway">
    <text evidence="2">Amino-acid biosynthesis; ergothioneine biosynthesis.</text>
</comment>
<sequence length="249" mass="26457">MCRHLAYLGPARTLHDLLIAPEHGLYRQSWAPRRQRHGTVNADGFGVGWYAPGDPVPARYRRDRPIWGDPNLLDLARVVRSGAVLAAVRSGTEGMGFAEAAAAPFASDTWLFSHNGAVPGWPGSLHRLAAALPPEYLVGLEAPTDSALLWAYARFRLASGVPLPVALAETAAAVDVQGARLNLLATDGTTIAATVRGDTLSWRRASPAGVLVASEPTDDEPGWHHVPDNSLLVATSDAVTIEELAVEVA</sequence>
<protein>
    <recommendedName>
        <fullName evidence="2">Gamma-glutamyl-hercynylcysteine sulfoxide hydrolase</fullName>
        <ecNumber evidence="2">3.5.1.118</ecNumber>
    </recommendedName>
    <alternativeName>
        <fullName evidence="2">Gamma-glutamyl hercynylcysteine S-oxide hydrolase</fullName>
    </alternativeName>
</protein>
<dbReference type="InterPro" id="IPR017932">
    <property type="entry name" value="GATase_2_dom"/>
</dbReference>
<dbReference type="InterPro" id="IPR032889">
    <property type="entry name" value="EgtC_Actinobacteria"/>
</dbReference>
<dbReference type="PANTHER" id="PTHR43187:SF2">
    <property type="entry name" value="GAMMA-GLUTAMYL-HERCYNYLCYSTEINE SULFOXIDE HYDROLASE"/>
    <property type="match status" value="1"/>
</dbReference>
<proteinExistence type="inferred from homology"/>
<comment type="caution">
    <text evidence="4">The sequence shown here is derived from an EMBL/GenBank/DDBJ whole genome shotgun (WGS) entry which is preliminary data.</text>
</comment>
<dbReference type="InterPro" id="IPR052373">
    <property type="entry name" value="Gamma-glu_amide_hydrolase"/>
</dbReference>
<keyword evidence="1 2" id="KW-0315">Glutamine amidotransferase</keyword>
<dbReference type="InterPro" id="IPR029055">
    <property type="entry name" value="Ntn_hydrolases_N"/>
</dbReference>
<reference evidence="5" key="1">
    <citation type="journal article" date="2019" name="Int. J. Syst. Evol. Microbiol.">
        <title>The Global Catalogue of Microorganisms (GCM) 10K type strain sequencing project: providing services to taxonomists for standard genome sequencing and annotation.</title>
        <authorList>
            <consortium name="The Broad Institute Genomics Platform"/>
            <consortium name="The Broad Institute Genome Sequencing Center for Infectious Disease"/>
            <person name="Wu L."/>
            <person name="Ma J."/>
        </authorList>
    </citation>
    <scope>NUCLEOTIDE SEQUENCE [LARGE SCALE GENOMIC DNA]</scope>
    <source>
        <strain evidence="5">JCM 10425</strain>
    </source>
</reference>
<dbReference type="EMBL" id="BAAAGX010000005">
    <property type="protein sequence ID" value="GAA0225703.1"/>
    <property type="molecule type" value="Genomic_DNA"/>
</dbReference>
<evidence type="ECO:0000256" key="1">
    <source>
        <dbReference type="ARBA" id="ARBA00022962"/>
    </source>
</evidence>
<dbReference type="RefSeq" id="WP_344647419.1">
    <property type="nucleotide sequence ID" value="NZ_BAAAGX010000005.1"/>
</dbReference>
<keyword evidence="2" id="KW-0378">Hydrolase</keyword>
<feature type="domain" description="Glutamine amidotransferase type-2" evidence="3">
    <location>
        <begin position="2"/>
        <end position="249"/>
    </location>
</feature>
<evidence type="ECO:0000256" key="2">
    <source>
        <dbReference type="HAMAP-Rule" id="MF_02036"/>
    </source>
</evidence>